<dbReference type="Proteomes" id="UP000077266">
    <property type="component" value="Unassembled WGS sequence"/>
</dbReference>
<reference evidence="3 4" key="1">
    <citation type="journal article" date="2016" name="Mol. Biol. Evol.">
        <title>Comparative Genomics of Early-Diverging Mushroom-Forming Fungi Provides Insights into the Origins of Lignocellulose Decay Capabilities.</title>
        <authorList>
            <person name="Nagy L.G."/>
            <person name="Riley R."/>
            <person name="Tritt A."/>
            <person name="Adam C."/>
            <person name="Daum C."/>
            <person name="Floudas D."/>
            <person name="Sun H."/>
            <person name="Yadav J.S."/>
            <person name="Pangilinan J."/>
            <person name="Larsson K.H."/>
            <person name="Matsuura K."/>
            <person name="Barry K."/>
            <person name="Labutti K."/>
            <person name="Kuo R."/>
            <person name="Ohm R.A."/>
            <person name="Bhattacharya S.S."/>
            <person name="Shirouzu T."/>
            <person name="Yoshinaga Y."/>
            <person name="Martin F.M."/>
            <person name="Grigoriev I.V."/>
            <person name="Hibbett D.S."/>
        </authorList>
    </citation>
    <scope>NUCLEOTIDE SEQUENCE [LARGE SCALE GENOMIC DNA]</scope>
    <source>
        <strain evidence="3 4">HHB12029</strain>
    </source>
</reference>
<feature type="transmembrane region" description="Helical" evidence="1">
    <location>
        <begin position="54"/>
        <end position="74"/>
    </location>
</feature>
<keyword evidence="4" id="KW-1185">Reference proteome</keyword>
<proteinExistence type="predicted"/>
<accession>A0A165CUG9</accession>
<keyword evidence="1" id="KW-0472">Membrane</keyword>
<feature type="transmembrane region" description="Helical" evidence="1">
    <location>
        <begin position="208"/>
        <end position="228"/>
    </location>
</feature>
<evidence type="ECO:0000313" key="3">
    <source>
        <dbReference type="EMBL" id="KZV83146.1"/>
    </source>
</evidence>
<feature type="transmembrane region" description="Helical" evidence="1">
    <location>
        <begin position="121"/>
        <end position="146"/>
    </location>
</feature>
<dbReference type="OrthoDB" id="3251775at2759"/>
<feature type="domain" description="DUF6533" evidence="2">
    <location>
        <begin position="16"/>
        <end position="60"/>
    </location>
</feature>
<evidence type="ECO:0000256" key="1">
    <source>
        <dbReference type="SAM" id="Phobius"/>
    </source>
</evidence>
<feature type="transmembrane region" description="Helical" evidence="1">
    <location>
        <begin position="12"/>
        <end position="33"/>
    </location>
</feature>
<dbReference type="InParanoid" id="A0A165CUG9"/>
<gene>
    <name evidence="3" type="ORF">EXIGLDRAFT_324274</name>
</gene>
<keyword evidence="1" id="KW-1133">Transmembrane helix</keyword>
<evidence type="ECO:0000313" key="4">
    <source>
        <dbReference type="Proteomes" id="UP000077266"/>
    </source>
</evidence>
<organism evidence="3 4">
    <name type="scientific">Exidia glandulosa HHB12029</name>
    <dbReference type="NCBI Taxonomy" id="1314781"/>
    <lineage>
        <taxon>Eukaryota</taxon>
        <taxon>Fungi</taxon>
        <taxon>Dikarya</taxon>
        <taxon>Basidiomycota</taxon>
        <taxon>Agaricomycotina</taxon>
        <taxon>Agaricomycetes</taxon>
        <taxon>Auriculariales</taxon>
        <taxon>Exidiaceae</taxon>
        <taxon>Exidia</taxon>
    </lineage>
</organism>
<name>A0A165CUG9_EXIGL</name>
<feature type="transmembrane region" description="Helical" evidence="1">
    <location>
        <begin position="86"/>
        <end position="109"/>
    </location>
</feature>
<dbReference type="InterPro" id="IPR045340">
    <property type="entry name" value="DUF6533"/>
</dbReference>
<dbReference type="AlphaFoldDB" id="A0A165CUG9"/>
<feature type="transmembrane region" description="Helical" evidence="1">
    <location>
        <begin position="166"/>
        <end position="187"/>
    </location>
</feature>
<dbReference type="EMBL" id="KV426286">
    <property type="protein sequence ID" value="KZV83146.1"/>
    <property type="molecule type" value="Genomic_DNA"/>
</dbReference>
<sequence>MSSVTTLAVQIAASRYLVAVGYVVLLWDTLLILPDEIERVWRGGISVTKLAYLLNHYVSIVFLTVLTHAFSGLTDHTPSKSFCVNASTLGLAGGVVSLGIGNYLVMLQVWQLWEQRSGIRLLLTVGWAVSYTITLTFACLVIVDLYPLMNPVPGFNICALTRIPGLIRFMWASPIVYEVLVFGFTVFNAFDRPRPADVGLAGALYRDGVLYFVSLFILRVINLVVTSLSPTPFVHVGSTLIWSSNVVALNRLILNQRVSIPESDERGVDLEMFDTCTGFVRVHSTALSFDDTTLKGLDFQKHKRSLSPSSDITLRDMSY</sequence>
<protein>
    <recommendedName>
        <fullName evidence="2">DUF6533 domain-containing protein</fullName>
    </recommendedName>
</protein>
<dbReference type="Pfam" id="PF20151">
    <property type="entry name" value="DUF6533"/>
    <property type="match status" value="1"/>
</dbReference>
<evidence type="ECO:0000259" key="2">
    <source>
        <dbReference type="Pfam" id="PF20151"/>
    </source>
</evidence>
<keyword evidence="1" id="KW-0812">Transmembrane</keyword>